<dbReference type="InterPro" id="IPR049492">
    <property type="entry name" value="BD-FAE-like_dom"/>
</dbReference>
<dbReference type="PANTHER" id="PTHR48081">
    <property type="entry name" value="AB HYDROLASE SUPERFAMILY PROTEIN C4A8.06C"/>
    <property type="match status" value="1"/>
</dbReference>
<protein>
    <recommendedName>
        <fullName evidence="3">BD-FAE-like domain-containing protein</fullName>
    </recommendedName>
</protein>
<proteinExistence type="inferred from homology"/>
<dbReference type="PROSITE" id="PS01173">
    <property type="entry name" value="LIPASE_GDXG_HIS"/>
    <property type="match status" value="1"/>
</dbReference>
<evidence type="ECO:0000256" key="1">
    <source>
        <dbReference type="ARBA" id="ARBA00010515"/>
    </source>
</evidence>
<dbReference type="AlphaFoldDB" id="U4TNE2"/>
<dbReference type="GO" id="GO:0016787">
    <property type="term" value="F:hydrolase activity"/>
    <property type="evidence" value="ECO:0007669"/>
    <property type="project" value="UniProtKB-KW"/>
</dbReference>
<dbReference type="InterPro" id="IPR029058">
    <property type="entry name" value="AB_hydrolase_fold"/>
</dbReference>
<sequence>MNTIKYGTDPLQTADIYEPQQRNGAAIIFIHGGAWLRGDKAGGKHLATVLSDHGYVVAAINYRLAPAAQMPAAQEDLDSFVAFMQQSSDFSSLKLGLLGVSVGGTMALTTSMHTGLPVSTWSAVVQSQDWINRHPGVKPSLDGKKELGLTDQHEINAAFYQNFINTYLGTVTQDKLAQLDPLNQETTKPGPIAMMNSLDEIVPVEDVMKFFKRVAKVQPESRLTFFPGWQHAQGYEAQALDQTRAFFDLHLL</sequence>
<dbReference type="EMBL" id="KI271590">
    <property type="protein sequence ID" value="ERL64940.1"/>
    <property type="molecule type" value="Genomic_DNA"/>
</dbReference>
<dbReference type="HOGENOM" id="CLU_012494_4_0_9"/>
<evidence type="ECO:0000313" key="5">
    <source>
        <dbReference type="Proteomes" id="UP000030647"/>
    </source>
</evidence>
<comment type="similarity">
    <text evidence="1">Belongs to the 'GDXG' lipolytic enzyme family.</text>
</comment>
<gene>
    <name evidence="4" type="ORF">L248_3102</name>
</gene>
<dbReference type="Pfam" id="PF20434">
    <property type="entry name" value="BD-FAE"/>
    <property type="match status" value="1"/>
</dbReference>
<dbReference type="InterPro" id="IPR050300">
    <property type="entry name" value="GDXG_lipolytic_enzyme"/>
</dbReference>
<evidence type="ECO:0000256" key="2">
    <source>
        <dbReference type="ARBA" id="ARBA00022801"/>
    </source>
</evidence>
<dbReference type="Gene3D" id="3.40.50.1820">
    <property type="entry name" value="alpha/beta hydrolase"/>
    <property type="match status" value="1"/>
</dbReference>
<keyword evidence="5" id="KW-1185">Reference proteome</keyword>
<dbReference type="Proteomes" id="UP000030647">
    <property type="component" value="Unassembled WGS sequence"/>
</dbReference>
<dbReference type="eggNOG" id="COG0657">
    <property type="taxonomic scope" value="Bacteria"/>
</dbReference>
<keyword evidence="2" id="KW-0378">Hydrolase</keyword>
<dbReference type="RefSeq" id="WP_022529687.1">
    <property type="nucleotide sequence ID" value="NZ_KI271590.1"/>
</dbReference>
<evidence type="ECO:0000259" key="3">
    <source>
        <dbReference type="Pfam" id="PF20434"/>
    </source>
</evidence>
<reference evidence="5" key="1">
    <citation type="journal article" date="2013" name="Genome Announc.">
        <title>Whole-Genome Sequencing of Lactobacillus shenzhenensis Strain LY-73T.</title>
        <authorList>
            <person name="Lin Z."/>
            <person name="Liu Z."/>
            <person name="Yang R."/>
            <person name="Zou Y."/>
            <person name="Wan D."/>
            <person name="Chen J."/>
            <person name="Guo M."/>
            <person name="Zhao J."/>
            <person name="Fang C."/>
            <person name="Yang R."/>
            <person name="Liu F."/>
        </authorList>
    </citation>
    <scope>NUCLEOTIDE SEQUENCE [LARGE SCALE GENOMIC DNA]</scope>
    <source>
        <strain evidence="5">LY-73</strain>
    </source>
</reference>
<dbReference type="SUPFAM" id="SSF53474">
    <property type="entry name" value="alpha/beta-Hydrolases"/>
    <property type="match status" value="1"/>
</dbReference>
<feature type="domain" description="BD-FAE-like" evidence="3">
    <location>
        <begin position="15"/>
        <end position="115"/>
    </location>
</feature>
<organism evidence="4 5">
    <name type="scientific">Schleiferilactobacillus shenzhenensis LY-73</name>
    <dbReference type="NCBI Taxonomy" id="1231336"/>
    <lineage>
        <taxon>Bacteria</taxon>
        <taxon>Bacillati</taxon>
        <taxon>Bacillota</taxon>
        <taxon>Bacilli</taxon>
        <taxon>Lactobacillales</taxon>
        <taxon>Lactobacillaceae</taxon>
        <taxon>Schleiferilactobacillus</taxon>
    </lineage>
</organism>
<evidence type="ECO:0000313" key="4">
    <source>
        <dbReference type="EMBL" id="ERL64940.1"/>
    </source>
</evidence>
<dbReference type="STRING" id="1231336.L248_3102"/>
<accession>U4TNE2</accession>
<name>U4TNE2_9LACO</name>
<dbReference type="InterPro" id="IPR002168">
    <property type="entry name" value="Lipase_GDXG_HIS_AS"/>
</dbReference>